<dbReference type="EMBL" id="LRGB01025576">
    <property type="protein sequence ID" value="KZR96248.1"/>
    <property type="molecule type" value="Genomic_DNA"/>
</dbReference>
<comment type="caution">
    <text evidence="1">The sequence shown here is derived from an EMBL/GenBank/DDBJ whole genome shotgun (WGS) entry which is preliminary data.</text>
</comment>
<gene>
    <name evidence="1" type="ORF">APZ42_009518</name>
</gene>
<sequence>MCNNQWSMDNDFYMRHYEIFQAEFLAIQHLINTTVSKESARRLRASAY</sequence>
<dbReference type="AlphaFoldDB" id="A0A0P5XP71"/>
<name>A0A0P5XP71_9CRUS</name>
<dbReference type="Proteomes" id="UP000076858">
    <property type="component" value="Unassembled WGS sequence"/>
</dbReference>
<evidence type="ECO:0000313" key="2">
    <source>
        <dbReference type="Proteomes" id="UP000076858"/>
    </source>
</evidence>
<accession>A0A0P5XP71</accession>
<reference evidence="1 2" key="1">
    <citation type="submission" date="2016-03" db="EMBL/GenBank/DDBJ databases">
        <title>EvidentialGene: Evidence-directed Construction of Genes on Genomes.</title>
        <authorList>
            <person name="Gilbert D.G."/>
            <person name="Choi J.-H."/>
            <person name="Mockaitis K."/>
            <person name="Colbourne J."/>
            <person name="Pfrender M."/>
        </authorList>
    </citation>
    <scope>NUCLEOTIDE SEQUENCE [LARGE SCALE GENOMIC DNA]</scope>
    <source>
        <strain evidence="1 2">Xinb3</strain>
        <tissue evidence="1">Complete organism</tissue>
    </source>
</reference>
<evidence type="ECO:0000313" key="1">
    <source>
        <dbReference type="EMBL" id="KZR96248.1"/>
    </source>
</evidence>
<proteinExistence type="predicted"/>
<organism evidence="1 2">
    <name type="scientific">Daphnia magna</name>
    <dbReference type="NCBI Taxonomy" id="35525"/>
    <lineage>
        <taxon>Eukaryota</taxon>
        <taxon>Metazoa</taxon>
        <taxon>Ecdysozoa</taxon>
        <taxon>Arthropoda</taxon>
        <taxon>Crustacea</taxon>
        <taxon>Branchiopoda</taxon>
        <taxon>Diplostraca</taxon>
        <taxon>Cladocera</taxon>
        <taxon>Anomopoda</taxon>
        <taxon>Daphniidae</taxon>
        <taxon>Daphnia</taxon>
    </lineage>
</organism>
<protein>
    <submittedName>
        <fullName evidence="1">Uncharacterized protein</fullName>
    </submittedName>
</protein>
<keyword evidence="2" id="KW-1185">Reference proteome</keyword>